<dbReference type="EnsemblMetazoa" id="G19943.1">
    <property type="protein sequence ID" value="G19943.1:cds"/>
    <property type="gene ID" value="G19943"/>
</dbReference>
<keyword evidence="1" id="KW-0472">Membrane</keyword>
<evidence type="ECO:0000313" key="3">
    <source>
        <dbReference type="Proteomes" id="UP000005408"/>
    </source>
</evidence>
<dbReference type="AlphaFoldDB" id="A0A8W8JRB0"/>
<name>A0A8W8JRB0_MAGGI</name>
<feature type="transmembrane region" description="Helical" evidence="1">
    <location>
        <begin position="98"/>
        <end position="118"/>
    </location>
</feature>
<keyword evidence="1" id="KW-1133">Transmembrane helix</keyword>
<protein>
    <submittedName>
        <fullName evidence="2">Uncharacterized protein</fullName>
    </submittedName>
</protein>
<proteinExistence type="predicted"/>
<sequence length="143" mass="16260">MSLIGSNTFLQASFLGFSIYISNTTDILQGKLCFKDRNFTLYTIPAVITVNCPIHGQYVIYYNERLPRVFHPDGYSVNAYNELCEVEVFGEGISTLNLYAIIAALAMFVLVAIAVIFFKKQSCDVVILIYEGLYLMRFEFCLF</sequence>
<evidence type="ECO:0000313" key="2">
    <source>
        <dbReference type="EnsemblMetazoa" id="G19943.1:cds"/>
    </source>
</evidence>
<keyword evidence="3" id="KW-1185">Reference proteome</keyword>
<reference evidence="2" key="1">
    <citation type="submission" date="2022-08" db="UniProtKB">
        <authorList>
            <consortium name="EnsemblMetazoa"/>
        </authorList>
    </citation>
    <scope>IDENTIFICATION</scope>
    <source>
        <strain evidence="2">05x7-T-G4-1.051#20</strain>
    </source>
</reference>
<dbReference type="Proteomes" id="UP000005408">
    <property type="component" value="Unassembled WGS sequence"/>
</dbReference>
<accession>A0A8W8JRB0</accession>
<evidence type="ECO:0000256" key="1">
    <source>
        <dbReference type="SAM" id="Phobius"/>
    </source>
</evidence>
<dbReference type="Gene3D" id="2.60.120.260">
    <property type="entry name" value="Galactose-binding domain-like"/>
    <property type="match status" value="1"/>
</dbReference>
<keyword evidence="1" id="KW-0812">Transmembrane</keyword>
<organism evidence="2 3">
    <name type="scientific">Magallana gigas</name>
    <name type="common">Pacific oyster</name>
    <name type="synonym">Crassostrea gigas</name>
    <dbReference type="NCBI Taxonomy" id="29159"/>
    <lineage>
        <taxon>Eukaryota</taxon>
        <taxon>Metazoa</taxon>
        <taxon>Spiralia</taxon>
        <taxon>Lophotrochozoa</taxon>
        <taxon>Mollusca</taxon>
        <taxon>Bivalvia</taxon>
        <taxon>Autobranchia</taxon>
        <taxon>Pteriomorphia</taxon>
        <taxon>Ostreida</taxon>
        <taxon>Ostreoidea</taxon>
        <taxon>Ostreidae</taxon>
        <taxon>Magallana</taxon>
    </lineage>
</organism>